<evidence type="ECO:0000313" key="4">
    <source>
        <dbReference type="Proteomes" id="UP000321570"/>
    </source>
</evidence>
<name>A0A564YXT4_HYMDI</name>
<gene>
    <name evidence="3" type="ORF">WMSIL1_LOCUS10125</name>
</gene>
<feature type="region of interest" description="Disordered" evidence="2">
    <location>
        <begin position="428"/>
        <end position="450"/>
    </location>
</feature>
<feature type="region of interest" description="Disordered" evidence="2">
    <location>
        <begin position="319"/>
        <end position="347"/>
    </location>
</feature>
<reference evidence="3 4" key="1">
    <citation type="submission" date="2019-07" db="EMBL/GenBank/DDBJ databases">
        <authorList>
            <person name="Jastrzebski P J."/>
            <person name="Paukszto L."/>
            <person name="Jastrzebski P J."/>
        </authorList>
    </citation>
    <scope>NUCLEOTIDE SEQUENCE [LARGE SCALE GENOMIC DNA]</scope>
    <source>
        <strain evidence="3 4">WMS-il1</strain>
    </source>
</reference>
<protein>
    <submittedName>
        <fullName evidence="3">Uncharacterized protein</fullName>
    </submittedName>
</protein>
<evidence type="ECO:0000256" key="1">
    <source>
        <dbReference type="SAM" id="Coils"/>
    </source>
</evidence>
<dbReference type="Proteomes" id="UP000321570">
    <property type="component" value="Unassembled WGS sequence"/>
</dbReference>
<dbReference type="AlphaFoldDB" id="A0A564YXT4"/>
<feature type="coiled-coil region" evidence="1">
    <location>
        <begin position="72"/>
        <end position="168"/>
    </location>
</feature>
<evidence type="ECO:0000256" key="2">
    <source>
        <dbReference type="SAM" id="MobiDB-lite"/>
    </source>
</evidence>
<proteinExistence type="predicted"/>
<feature type="coiled-coil region" evidence="1">
    <location>
        <begin position="6"/>
        <end position="33"/>
    </location>
</feature>
<feature type="coiled-coil region" evidence="1">
    <location>
        <begin position="267"/>
        <end position="294"/>
    </location>
</feature>
<organism evidence="3 4">
    <name type="scientific">Hymenolepis diminuta</name>
    <name type="common">Rat tapeworm</name>
    <dbReference type="NCBI Taxonomy" id="6216"/>
    <lineage>
        <taxon>Eukaryota</taxon>
        <taxon>Metazoa</taxon>
        <taxon>Spiralia</taxon>
        <taxon>Lophotrochozoa</taxon>
        <taxon>Platyhelminthes</taxon>
        <taxon>Cestoda</taxon>
        <taxon>Eucestoda</taxon>
        <taxon>Cyclophyllidea</taxon>
        <taxon>Hymenolepididae</taxon>
        <taxon>Hymenolepis</taxon>
    </lineage>
</organism>
<keyword evidence="1" id="KW-0175">Coiled coil</keyword>
<dbReference type="EMBL" id="CABIJS010000443">
    <property type="protein sequence ID" value="VUZ51404.1"/>
    <property type="molecule type" value="Genomic_DNA"/>
</dbReference>
<accession>A0A564YXT4</accession>
<evidence type="ECO:0000313" key="3">
    <source>
        <dbReference type="EMBL" id="VUZ51404.1"/>
    </source>
</evidence>
<keyword evidence="4" id="KW-1185">Reference proteome</keyword>
<sequence length="652" mass="72462">MLELTKLEMKEQLELLDFQMVEIENQKAMVEEELRRQPVCENGSTQTEDDLDNGHVAIAAAQAETASVLSELAHQQAECQALSAKHRHLENLVRELRRDNAELRDQINRAEAEDENSLTESDKHTRAQSLQVELTAKVEQIAVLEERLAKAEAANDALNTQLKSNQTSGQVNGDSRTEELVSQGLQLNATVIQQLTAELDGIEIINAESLLESVRNLRRLRNSLLSIGSRTSIKDDLVQDTSSPEYYSAQFSQLQTTSEVEGLCGQLAVCEKRRADLESRVAELSSDLSHAQAANRANEAALTASRRNEAALRRRLLATMDTGSKTSSRARPVSSLDYTGTSPPGMKDDLDAQTKVIKLEAANAALTEASQLDRARLQEQAARIAQLEAEQRTLHDRMASLQASESCAQRASVRLQALYEDMLREFSESTTQEANAVRRRQRQTDSRGYETDTALLSSSAHRQSNNEDSEVNKLCISKTCVETREVLHSLQKRFIRTAEQLAEAETLLAEVAPTTPALLSHSSKSITCGNLLLALRAATTESTSGSSNLAAQQRLINRLERWICAQLAQREEVETQLRQRCIDMEVELAKSSSDIDPKFLKSCLEAQKRELSEVYSKFQHAQEELEATKALYESKLPDAHCNGTHIDVLETI</sequence>
<feature type="coiled-coil region" evidence="1">
    <location>
        <begin position="377"/>
        <end position="404"/>
    </location>
</feature>